<sequence>MRIRTIQALLLAQFVTTAITTGTKDDTYDYIVVGAGVSGLVVANRLTGDKNVSVLVIERGSFDDKPEAIVPYYANGLDLDVLISPTSAPNPQLNNDTFSVAVPAVVGGGSVVNGMGYLRGSKEDYDAWEALGNPGWGWDDLLPYFRKSTTFTPPTPDAVNEFNITWDHTAYDNGPLHVHIPSFQYPDINTIWDAFRSQDDIPVRADENAGNGPGAYWLPSTIDGCDMTRSTARKAYYDPVNATRPNLHLLTGHTARQILFTESGPSLTANGVRIICRANNSTRQVYARKEVILAAGAIQTPQLLQVSGIGPSSVLKAARIRVKKDLPAVGTNLQDHATTILIFSLTNQSFPNPDSLTTNTTYFDAAWAEYLANLTGPISAAPASSAILFGLPHLNTSAAASATAVKLLSQSSSETLSYLPPIYSTTPSLLRGFTLQRSLLAKSYLSPNSSIVAHSMPGNGFMPARFSSPSPAEPSRSTPLTLSDYQ</sequence>
<organism evidence="5 6">
    <name type="scientific">Sordaria macrospora (strain ATCC MYA-333 / DSM 997 / K(L3346) / K-hell)</name>
    <dbReference type="NCBI Taxonomy" id="771870"/>
    <lineage>
        <taxon>Eukaryota</taxon>
        <taxon>Fungi</taxon>
        <taxon>Dikarya</taxon>
        <taxon>Ascomycota</taxon>
        <taxon>Pezizomycotina</taxon>
        <taxon>Sordariomycetes</taxon>
        <taxon>Sordariomycetidae</taxon>
        <taxon>Sordariales</taxon>
        <taxon>Sordariaceae</taxon>
        <taxon>Sordaria</taxon>
    </lineage>
</organism>
<reference evidence="5 6" key="1">
    <citation type="journal article" date="2010" name="PLoS Genet.">
        <title>De novo assembly of a 40 Mb eukaryotic genome from short sequence reads: Sordaria macrospora, a model organism for fungal morphogenesis.</title>
        <authorList>
            <person name="Nowrousian M."/>
            <person name="Stajich J."/>
            <person name="Chu M."/>
            <person name="Engh I."/>
            <person name="Espagne E."/>
            <person name="Halliday K."/>
            <person name="Kamerewerd J."/>
            <person name="Kempken F."/>
            <person name="Knab B."/>
            <person name="Kuo H.C."/>
            <person name="Osiewacz H.D."/>
            <person name="Poeggeler S."/>
            <person name="Read N."/>
            <person name="Seiler S."/>
            <person name="Smith K."/>
            <person name="Zickler D."/>
            <person name="Kueck U."/>
            <person name="Freitag M."/>
        </authorList>
    </citation>
    <scope>NUCLEOTIDE SEQUENCE [LARGE SCALE GENOMIC DNA]</scope>
    <source>
        <strain evidence="6">ATCC MYA-333 / DSM 997 / K(L3346) / K-hell</strain>
        <tissue evidence="5">Mycelium</tissue>
    </source>
</reference>
<keyword evidence="3" id="KW-0732">Signal</keyword>
<evidence type="ECO:0000313" key="6">
    <source>
        <dbReference type="Proteomes" id="UP000001881"/>
    </source>
</evidence>
<dbReference type="KEGG" id="smp:10809053"/>
<evidence type="ECO:0000259" key="4">
    <source>
        <dbReference type="PROSITE" id="PS00624"/>
    </source>
</evidence>
<dbReference type="OrthoDB" id="269227at2759"/>
<dbReference type="Pfam" id="PF00732">
    <property type="entry name" value="GMC_oxred_N"/>
    <property type="match status" value="1"/>
</dbReference>
<accession>F7W5M3</accession>
<keyword evidence="6" id="KW-1185">Reference proteome</keyword>
<feature type="region of interest" description="Disordered" evidence="2">
    <location>
        <begin position="463"/>
        <end position="486"/>
    </location>
</feature>
<dbReference type="EMBL" id="CABT02000031">
    <property type="protein sequence ID" value="CCC12811.1"/>
    <property type="molecule type" value="Genomic_DNA"/>
</dbReference>
<dbReference type="InParanoid" id="F7W5M3"/>
<dbReference type="PANTHER" id="PTHR11552">
    <property type="entry name" value="GLUCOSE-METHANOL-CHOLINE GMC OXIDOREDUCTASE"/>
    <property type="match status" value="1"/>
</dbReference>
<evidence type="ECO:0000256" key="1">
    <source>
        <dbReference type="ARBA" id="ARBA00010790"/>
    </source>
</evidence>
<dbReference type="VEuPathDB" id="FungiDB:SMAC_07654"/>
<dbReference type="SUPFAM" id="SSF51905">
    <property type="entry name" value="FAD/NAD(P)-binding domain"/>
    <property type="match status" value="1"/>
</dbReference>
<dbReference type="Gene3D" id="3.30.560.10">
    <property type="entry name" value="Glucose Oxidase, domain 3"/>
    <property type="match status" value="1"/>
</dbReference>
<dbReference type="eggNOG" id="KOG1238">
    <property type="taxonomic scope" value="Eukaryota"/>
</dbReference>
<dbReference type="GeneID" id="10809053"/>
<dbReference type="GO" id="GO:0050660">
    <property type="term" value="F:flavin adenine dinucleotide binding"/>
    <property type="evidence" value="ECO:0007669"/>
    <property type="project" value="InterPro"/>
</dbReference>
<feature type="signal peptide" evidence="3">
    <location>
        <begin position="1"/>
        <end position="20"/>
    </location>
</feature>
<gene>
    <name evidence="5" type="ORF">SMAC_07654</name>
</gene>
<evidence type="ECO:0000256" key="3">
    <source>
        <dbReference type="SAM" id="SignalP"/>
    </source>
</evidence>
<dbReference type="GO" id="GO:0016614">
    <property type="term" value="F:oxidoreductase activity, acting on CH-OH group of donors"/>
    <property type="evidence" value="ECO:0007669"/>
    <property type="project" value="InterPro"/>
</dbReference>
<comment type="caution">
    <text evidence="5">The sequence shown here is derived from an EMBL/GenBank/DDBJ whole genome shotgun (WGS) entry which is preliminary data.</text>
</comment>
<dbReference type="HOGENOM" id="CLU_002865_6_1_1"/>
<dbReference type="InterPro" id="IPR036188">
    <property type="entry name" value="FAD/NAD-bd_sf"/>
</dbReference>
<dbReference type="AlphaFoldDB" id="F7W5M3"/>
<evidence type="ECO:0000313" key="5">
    <source>
        <dbReference type="EMBL" id="CCC12811.1"/>
    </source>
</evidence>
<dbReference type="PANTHER" id="PTHR11552:SF115">
    <property type="entry name" value="DEHYDROGENASE XPTC-RELATED"/>
    <property type="match status" value="1"/>
</dbReference>
<protein>
    <submittedName>
        <fullName evidence="5">WGS project CABT00000000 data, contig 2.31</fullName>
    </submittedName>
</protein>
<feature type="compositionally biased region" description="Polar residues" evidence="2">
    <location>
        <begin position="467"/>
        <end position="486"/>
    </location>
</feature>
<feature type="chain" id="PRO_5003371056" evidence="3">
    <location>
        <begin position="21"/>
        <end position="486"/>
    </location>
</feature>
<evidence type="ECO:0000256" key="2">
    <source>
        <dbReference type="SAM" id="MobiDB-lite"/>
    </source>
</evidence>
<dbReference type="InterPro" id="IPR012132">
    <property type="entry name" value="GMC_OxRdtase"/>
</dbReference>
<dbReference type="PROSITE" id="PS00624">
    <property type="entry name" value="GMC_OXRED_2"/>
    <property type="match status" value="1"/>
</dbReference>
<name>F7W5M3_SORMK</name>
<dbReference type="GO" id="GO:0044550">
    <property type="term" value="P:secondary metabolite biosynthetic process"/>
    <property type="evidence" value="ECO:0007669"/>
    <property type="project" value="TreeGrafter"/>
</dbReference>
<feature type="domain" description="Glucose-methanol-choline oxidoreductase N-terminal" evidence="4">
    <location>
        <begin position="296"/>
        <end position="310"/>
    </location>
</feature>
<dbReference type="InterPro" id="IPR000172">
    <property type="entry name" value="GMC_OxRdtase_N"/>
</dbReference>
<dbReference type="Gene3D" id="3.50.50.60">
    <property type="entry name" value="FAD/NAD(P)-binding domain"/>
    <property type="match status" value="1"/>
</dbReference>
<proteinExistence type="inferred from homology"/>
<dbReference type="Proteomes" id="UP000001881">
    <property type="component" value="Unassembled WGS sequence"/>
</dbReference>
<comment type="similarity">
    <text evidence="1">Belongs to the GMC oxidoreductase family.</text>
</comment>